<evidence type="ECO:0000313" key="9">
    <source>
        <dbReference type="EMBL" id="KAF2613681.1"/>
    </source>
</evidence>
<comment type="subcellular location">
    <subcellularLocation>
        <location evidence="1">Membrane</location>
        <topology evidence="1">Single-pass membrane protein</topology>
    </subcellularLocation>
</comment>
<feature type="domain" description="Malectin-like" evidence="7">
    <location>
        <begin position="10"/>
        <end position="96"/>
    </location>
</feature>
<dbReference type="EMBL" id="QGKW02001660">
    <property type="protein sequence ID" value="KAF2577445.1"/>
    <property type="molecule type" value="Genomic_DNA"/>
</dbReference>
<comment type="caution">
    <text evidence="8">The sequence shown here is derived from an EMBL/GenBank/DDBJ whole genome shotgun (WGS) entry which is preliminary data.</text>
</comment>
<evidence type="ECO:0000256" key="4">
    <source>
        <dbReference type="ARBA" id="ARBA00022989"/>
    </source>
</evidence>
<evidence type="ECO:0000256" key="1">
    <source>
        <dbReference type="ARBA" id="ARBA00004167"/>
    </source>
</evidence>
<evidence type="ECO:0000256" key="3">
    <source>
        <dbReference type="ARBA" id="ARBA00022729"/>
    </source>
</evidence>
<dbReference type="AlphaFoldDB" id="A0A8S9J5W7"/>
<feature type="region of interest" description="Disordered" evidence="6">
    <location>
        <begin position="101"/>
        <end position="150"/>
    </location>
</feature>
<dbReference type="GO" id="GO:0016020">
    <property type="term" value="C:membrane"/>
    <property type="evidence" value="ECO:0007669"/>
    <property type="project" value="UniProtKB-SubCell"/>
</dbReference>
<dbReference type="EMBL" id="QGKY02000089">
    <property type="protein sequence ID" value="KAF2613681.1"/>
    <property type="molecule type" value="Genomic_DNA"/>
</dbReference>
<keyword evidence="3" id="KW-0732">Signal</keyword>
<evidence type="ECO:0000313" key="10">
    <source>
        <dbReference type="Proteomes" id="UP000712281"/>
    </source>
</evidence>
<organism evidence="8 10">
    <name type="scientific">Brassica cretica</name>
    <name type="common">Mustard</name>
    <dbReference type="NCBI Taxonomy" id="69181"/>
    <lineage>
        <taxon>Eukaryota</taxon>
        <taxon>Viridiplantae</taxon>
        <taxon>Streptophyta</taxon>
        <taxon>Embryophyta</taxon>
        <taxon>Tracheophyta</taxon>
        <taxon>Spermatophyta</taxon>
        <taxon>Magnoliopsida</taxon>
        <taxon>eudicotyledons</taxon>
        <taxon>Gunneridae</taxon>
        <taxon>Pentapetalae</taxon>
        <taxon>rosids</taxon>
        <taxon>malvids</taxon>
        <taxon>Brassicales</taxon>
        <taxon>Brassicaceae</taxon>
        <taxon>Brassiceae</taxon>
        <taxon>Brassica</taxon>
    </lineage>
</organism>
<proteinExistence type="predicted"/>
<feature type="compositionally biased region" description="Gly residues" evidence="6">
    <location>
        <begin position="102"/>
        <end position="150"/>
    </location>
</feature>
<sequence>MHQTSRLSPFSVTLPTGGIPVYLAMYFSEPIQMSVRSFNILFGTKKVGTGAVVPVYGKATQVVVRDVLASSSSQLVFQSTTGALLPPMINALELYVISSGKSGEGSENGGGSGSGTGGGGGGGGSGSDGPGGSGGTGKGQAGGSNEGSSG</sequence>
<evidence type="ECO:0000256" key="6">
    <source>
        <dbReference type="SAM" id="MobiDB-lite"/>
    </source>
</evidence>
<dbReference type="Pfam" id="PF12819">
    <property type="entry name" value="Malectin_like"/>
    <property type="match status" value="1"/>
</dbReference>
<dbReference type="InterPro" id="IPR024788">
    <property type="entry name" value="Malectin-like_Carb-bd_dom"/>
</dbReference>
<dbReference type="Proteomes" id="UP000712281">
    <property type="component" value="Unassembled WGS sequence"/>
</dbReference>
<evidence type="ECO:0000256" key="2">
    <source>
        <dbReference type="ARBA" id="ARBA00022692"/>
    </source>
</evidence>
<keyword evidence="4" id="KW-1133">Transmembrane helix</keyword>
<keyword evidence="5" id="KW-0472">Membrane</keyword>
<keyword evidence="2" id="KW-0812">Transmembrane</keyword>
<reference evidence="8" key="1">
    <citation type="submission" date="2019-12" db="EMBL/GenBank/DDBJ databases">
        <title>Genome sequencing and annotation of Brassica cretica.</title>
        <authorList>
            <person name="Studholme D.J."/>
            <person name="Sarris P.F."/>
        </authorList>
    </citation>
    <scope>NUCLEOTIDE SEQUENCE</scope>
    <source>
        <strain evidence="8">PFS-001/15</strain>
        <strain evidence="9">PFS-102/07</strain>
        <tissue evidence="8">Leaf</tissue>
    </source>
</reference>
<protein>
    <recommendedName>
        <fullName evidence="7">Malectin-like domain-containing protein</fullName>
    </recommendedName>
</protein>
<gene>
    <name evidence="8" type="ORF">F2Q68_00005378</name>
    <name evidence="9" type="ORF">F2Q70_00012240</name>
</gene>
<name>A0A8S9J5W7_BRACR</name>
<evidence type="ECO:0000256" key="5">
    <source>
        <dbReference type="ARBA" id="ARBA00023136"/>
    </source>
</evidence>
<accession>A0A8S9J5W7</accession>
<evidence type="ECO:0000313" key="8">
    <source>
        <dbReference type="EMBL" id="KAF2577445.1"/>
    </source>
</evidence>
<evidence type="ECO:0000259" key="7">
    <source>
        <dbReference type="Pfam" id="PF12819"/>
    </source>
</evidence>